<organism evidence="1 2">
    <name type="scientific">Diphasiastrum complanatum</name>
    <name type="common">Issler's clubmoss</name>
    <name type="synonym">Lycopodium complanatum</name>
    <dbReference type="NCBI Taxonomy" id="34168"/>
    <lineage>
        <taxon>Eukaryota</taxon>
        <taxon>Viridiplantae</taxon>
        <taxon>Streptophyta</taxon>
        <taxon>Embryophyta</taxon>
        <taxon>Tracheophyta</taxon>
        <taxon>Lycopodiopsida</taxon>
        <taxon>Lycopodiales</taxon>
        <taxon>Lycopodiaceae</taxon>
        <taxon>Lycopodioideae</taxon>
        <taxon>Diphasiastrum</taxon>
    </lineage>
</organism>
<evidence type="ECO:0000313" key="1">
    <source>
        <dbReference type="EMBL" id="KAJ7553871.1"/>
    </source>
</evidence>
<reference evidence="2" key="1">
    <citation type="journal article" date="2024" name="Proc. Natl. Acad. Sci. U.S.A.">
        <title>Extraordinary preservation of gene collinearity over three hundred million years revealed in homosporous lycophytes.</title>
        <authorList>
            <person name="Li C."/>
            <person name="Wickell D."/>
            <person name="Kuo L.Y."/>
            <person name="Chen X."/>
            <person name="Nie B."/>
            <person name="Liao X."/>
            <person name="Peng D."/>
            <person name="Ji J."/>
            <person name="Jenkins J."/>
            <person name="Williams M."/>
            <person name="Shu S."/>
            <person name="Plott C."/>
            <person name="Barry K."/>
            <person name="Rajasekar S."/>
            <person name="Grimwood J."/>
            <person name="Han X."/>
            <person name="Sun S."/>
            <person name="Hou Z."/>
            <person name="He W."/>
            <person name="Dai G."/>
            <person name="Sun C."/>
            <person name="Schmutz J."/>
            <person name="Leebens-Mack J.H."/>
            <person name="Li F.W."/>
            <person name="Wang L."/>
        </authorList>
    </citation>
    <scope>NUCLEOTIDE SEQUENCE [LARGE SCALE GENOMIC DNA]</scope>
    <source>
        <strain evidence="2">cv. PW_Plant_1</strain>
    </source>
</reference>
<name>A0ACC2DHT9_DIPCM</name>
<proteinExistence type="predicted"/>
<comment type="caution">
    <text evidence="1">The sequence shown here is derived from an EMBL/GenBank/DDBJ whole genome shotgun (WGS) entry which is preliminary data.</text>
</comment>
<accession>A0ACC2DHT9</accession>
<protein>
    <submittedName>
        <fullName evidence="1">Uncharacterized protein</fullName>
    </submittedName>
</protein>
<evidence type="ECO:0000313" key="2">
    <source>
        <dbReference type="Proteomes" id="UP001162992"/>
    </source>
</evidence>
<dbReference type="EMBL" id="CM055097">
    <property type="protein sequence ID" value="KAJ7553871.1"/>
    <property type="molecule type" value="Genomic_DNA"/>
</dbReference>
<gene>
    <name evidence="1" type="ORF">O6H91_06G116200</name>
</gene>
<sequence length="347" mass="38812">MAMAGQEATNRQIILKHYVKGMVKELDFELRVSKVLLSLHPGTKDVLVKNIYLSPDPYMRSRMQPMEDPYIDPFSPGEVITGYGVSKVLVSNHPEFKPNDYVVGFTGWEEYSVIKEARTLRKIPQIGLPLSYFLGVLGMPGLTAYAGFHKVALPKPGDQLMVSGAAGAVGQLVGQFGKLAGCYVVGAAGSKEKVKLLKERIGYDDAFNYREETDLKAALRRHLPKKIDIYWENVGGKMLEAVLENINKFGRIPACGMISQYNLEKPEGVSNLFRIVAKSVRMQGFLVFDYEDLYEEFTERVSGLLKDEKLVYFEDVSEGLEKAPRALIDLFEGKNIGKKIVKICDPD</sequence>
<keyword evidence="2" id="KW-1185">Reference proteome</keyword>
<dbReference type="Proteomes" id="UP001162992">
    <property type="component" value="Chromosome 6"/>
</dbReference>